<dbReference type="AlphaFoldDB" id="A0AAG5CWW2"/>
<keyword evidence="3" id="KW-1185">Reference proteome</keyword>
<evidence type="ECO:0000256" key="1">
    <source>
        <dbReference type="SAM" id="MobiDB-lite"/>
    </source>
</evidence>
<organism evidence="2 3">
    <name type="scientific">Anopheles atroparvus</name>
    <name type="common">European mosquito</name>
    <dbReference type="NCBI Taxonomy" id="41427"/>
    <lineage>
        <taxon>Eukaryota</taxon>
        <taxon>Metazoa</taxon>
        <taxon>Ecdysozoa</taxon>
        <taxon>Arthropoda</taxon>
        <taxon>Hexapoda</taxon>
        <taxon>Insecta</taxon>
        <taxon>Pterygota</taxon>
        <taxon>Neoptera</taxon>
        <taxon>Endopterygota</taxon>
        <taxon>Diptera</taxon>
        <taxon>Nematocera</taxon>
        <taxon>Culicoidea</taxon>
        <taxon>Culicidae</taxon>
        <taxon>Anophelinae</taxon>
        <taxon>Anopheles</taxon>
    </lineage>
</organism>
<feature type="region of interest" description="Disordered" evidence="1">
    <location>
        <begin position="123"/>
        <end position="153"/>
    </location>
</feature>
<dbReference type="EnsemblMetazoa" id="ENSAATROPT003416">
    <property type="protein sequence ID" value="ENSAATROPP003280"/>
    <property type="gene ID" value="ENSAATROPG002708"/>
</dbReference>
<reference evidence="2" key="1">
    <citation type="submission" date="2024-04" db="UniProtKB">
        <authorList>
            <consortium name="EnsemblMetazoa"/>
        </authorList>
    </citation>
    <scope>IDENTIFICATION</scope>
    <source>
        <strain evidence="2">EBRO</strain>
    </source>
</reference>
<protein>
    <submittedName>
        <fullName evidence="2">Uncharacterized protein</fullName>
    </submittedName>
</protein>
<feature type="compositionally biased region" description="Polar residues" evidence="1">
    <location>
        <begin position="123"/>
        <end position="135"/>
    </location>
</feature>
<sequence length="153" mass="16512">MGWFLVKGESSPLAASANSPNQLPKSTSVVFLVRCLCLAQSRRIIDGSLAVSSFISVTLHWYSFNPEMRMVAHKFFTAVPYATSVSSFSILGGGIPRTFSTSASTMRSGLPNRVRRVSIASLSPSGSNNRCSTASRAGPRNARCSRRRFSSSL</sequence>
<dbReference type="Proteomes" id="UP000075880">
    <property type="component" value="Unassembled WGS sequence"/>
</dbReference>
<evidence type="ECO:0000313" key="2">
    <source>
        <dbReference type="EnsemblMetazoa" id="ENSAATROPP003280"/>
    </source>
</evidence>
<evidence type="ECO:0000313" key="3">
    <source>
        <dbReference type="Proteomes" id="UP000075880"/>
    </source>
</evidence>
<accession>A0AAG5CWW2</accession>
<proteinExistence type="predicted"/>
<feature type="compositionally biased region" description="Basic residues" evidence="1">
    <location>
        <begin position="143"/>
        <end position="153"/>
    </location>
</feature>
<name>A0AAG5CWW2_ANOAO</name>